<accession>A0A0E0AAF7</accession>
<dbReference type="AlphaFoldDB" id="A0A0E0AAF7"/>
<evidence type="ECO:0000313" key="2">
    <source>
        <dbReference type="EnsemblPlants" id="OGLUM06G18210.1"/>
    </source>
</evidence>
<evidence type="ECO:0000313" key="3">
    <source>
        <dbReference type="Proteomes" id="UP000026961"/>
    </source>
</evidence>
<proteinExistence type="predicted"/>
<name>A0A0E0AAF7_9ORYZ</name>
<feature type="compositionally biased region" description="Acidic residues" evidence="1">
    <location>
        <begin position="55"/>
        <end position="65"/>
    </location>
</feature>
<feature type="compositionally biased region" description="Low complexity" evidence="1">
    <location>
        <begin position="32"/>
        <end position="46"/>
    </location>
</feature>
<organism evidence="2">
    <name type="scientific">Oryza glumipatula</name>
    <dbReference type="NCBI Taxonomy" id="40148"/>
    <lineage>
        <taxon>Eukaryota</taxon>
        <taxon>Viridiplantae</taxon>
        <taxon>Streptophyta</taxon>
        <taxon>Embryophyta</taxon>
        <taxon>Tracheophyta</taxon>
        <taxon>Spermatophyta</taxon>
        <taxon>Magnoliopsida</taxon>
        <taxon>Liliopsida</taxon>
        <taxon>Poales</taxon>
        <taxon>Poaceae</taxon>
        <taxon>BOP clade</taxon>
        <taxon>Oryzoideae</taxon>
        <taxon>Oryzeae</taxon>
        <taxon>Oryzinae</taxon>
        <taxon>Oryza</taxon>
    </lineage>
</organism>
<dbReference type="EnsemblPlants" id="OGLUM06G18210.1">
    <property type="protein sequence ID" value="OGLUM06G18210.1"/>
    <property type="gene ID" value="OGLUM06G18210"/>
</dbReference>
<feature type="region of interest" description="Disordered" evidence="1">
    <location>
        <begin position="1"/>
        <end position="72"/>
    </location>
</feature>
<keyword evidence="3" id="KW-1185">Reference proteome</keyword>
<reference evidence="2" key="1">
    <citation type="submission" date="2015-04" db="UniProtKB">
        <authorList>
            <consortium name="EnsemblPlants"/>
        </authorList>
    </citation>
    <scope>IDENTIFICATION</scope>
</reference>
<sequence length="152" mass="16195">MGNCLNPASKARRHGGMPPPEDMDEEEGWCYATPEPASATATATTTIGHLLREEEPAEEEDEEETAASAAAAAAAAAGVKVKVVLKRAELEWLMSQLKTGDRRLEDVLNQMATARALSSALSAAPPPPPHRAGDGWRPRLECILECHELAAT</sequence>
<evidence type="ECO:0000256" key="1">
    <source>
        <dbReference type="SAM" id="MobiDB-lite"/>
    </source>
</evidence>
<reference evidence="2" key="2">
    <citation type="submission" date="2018-05" db="EMBL/GenBank/DDBJ databases">
        <title>OgluRS3 (Oryza glumaepatula Reference Sequence Version 3).</title>
        <authorList>
            <person name="Zhang J."/>
            <person name="Kudrna D."/>
            <person name="Lee S."/>
            <person name="Talag J."/>
            <person name="Welchert J."/>
            <person name="Wing R.A."/>
        </authorList>
    </citation>
    <scope>NUCLEOTIDE SEQUENCE [LARGE SCALE GENOMIC DNA]</scope>
</reference>
<dbReference type="HOGENOM" id="CLU_139400_0_0_1"/>
<protein>
    <submittedName>
        <fullName evidence="2">Uncharacterized protein</fullName>
    </submittedName>
</protein>
<dbReference type="eggNOG" id="ENOG502S76Q">
    <property type="taxonomic scope" value="Eukaryota"/>
</dbReference>
<dbReference type="Gramene" id="OGLUM06G18210.1">
    <property type="protein sequence ID" value="OGLUM06G18210.1"/>
    <property type="gene ID" value="OGLUM06G18210"/>
</dbReference>
<dbReference type="PANTHER" id="PTHR35704:SF6">
    <property type="entry name" value="OS06G0529900 PROTEIN"/>
    <property type="match status" value="1"/>
</dbReference>
<dbReference type="PANTHER" id="PTHR35704">
    <property type="entry name" value="OS02G0254600 PROTEIN"/>
    <property type="match status" value="1"/>
</dbReference>
<dbReference type="Proteomes" id="UP000026961">
    <property type="component" value="Chromosome 6"/>
</dbReference>